<dbReference type="InterPro" id="IPR003593">
    <property type="entry name" value="AAA+_ATPase"/>
</dbReference>
<evidence type="ECO:0000256" key="8">
    <source>
        <dbReference type="ARBA" id="ARBA00023136"/>
    </source>
</evidence>
<dbReference type="SUPFAM" id="SSF90123">
    <property type="entry name" value="ABC transporter transmembrane region"/>
    <property type="match status" value="1"/>
</dbReference>
<gene>
    <name evidence="12" type="ORF">E1I69_07075</name>
</gene>
<comment type="caution">
    <text evidence="12">The sequence shown here is derived from an EMBL/GenBank/DDBJ whole genome shotgun (WGS) entry which is preliminary data.</text>
</comment>
<dbReference type="InterPro" id="IPR011527">
    <property type="entry name" value="ABC1_TM_dom"/>
</dbReference>
<reference evidence="12 13" key="1">
    <citation type="journal article" date="2019" name="Indoor Air">
        <title>Impacts of indoor surface finishes on bacterial viability.</title>
        <authorList>
            <person name="Hu J."/>
            <person name="Maamar S.B."/>
            <person name="Glawe A.J."/>
            <person name="Gottel N."/>
            <person name="Gilbert J.A."/>
            <person name="Hartmann E.M."/>
        </authorList>
    </citation>
    <scope>NUCLEOTIDE SEQUENCE [LARGE SCALE GENOMIC DNA]</scope>
    <source>
        <strain evidence="12 13">AF060A6</strain>
    </source>
</reference>
<dbReference type="GO" id="GO:0005886">
    <property type="term" value="C:plasma membrane"/>
    <property type="evidence" value="ECO:0007669"/>
    <property type="project" value="UniProtKB-SubCell"/>
</dbReference>
<dbReference type="GO" id="GO:0005524">
    <property type="term" value="F:ATP binding"/>
    <property type="evidence" value="ECO:0007669"/>
    <property type="project" value="UniProtKB-KW"/>
</dbReference>
<dbReference type="PROSITE" id="PS50893">
    <property type="entry name" value="ABC_TRANSPORTER_2"/>
    <property type="match status" value="1"/>
</dbReference>
<feature type="transmembrane region" description="Helical" evidence="9">
    <location>
        <begin position="133"/>
        <end position="151"/>
    </location>
</feature>
<evidence type="ECO:0000256" key="3">
    <source>
        <dbReference type="ARBA" id="ARBA00022475"/>
    </source>
</evidence>
<organism evidence="12 13">
    <name type="scientific">Bacillus timonensis</name>
    <dbReference type="NCBI Taxonomy" id="1033734"/>
    <lineage>
        <taxon>Bacteria</taxon>
        <taxon>Bacillati</taxon>
        <taxon>Bacillota</taxon>
        <taxon>Bacilli</taxon>
        <taxon>Bacillales</taxon>
        <taxon>Bacillaceae</taxon>
        <taxon>Bacillus</taxon>
    </lineage>
</organism>
<dbReference type="OrthoDB" id="9770415at2"/>
<dbReference type="PANTHER" id="PTHR43394">
    <property type="entry name" value="ATP-DEPENDENT PERMEASE MDL1, MITOCHONDRIAL"/>
    <property type="match status" value="1"/>
</dbReference>
<evidence type="ECO:0000256" key="7">
    <source>
        <dbReference type="ARBA" id="ARBA00022989"/>
    </source>
</evidence>
<feature type="transmembrane region" description="Helical" evidence="9">
    <location>
        <begin position="157"/>
        <end position="177"/>
    </location>
</feature>
<evidence type="ECO:0000259" key="10">
    <source>
        <dbReference type="PROSITE" id="PS50893"/>
    </source>
</evidence>
<evidence type="ECO:0000256" key="9">
    <source>
        <dbReference type="SAM" id="Phobius"/>
    </source>
</evidence>
<evidence type="ECO:0000256" key="2">
    <source>
        <dbReference type="ARBA" id="ARBA00022448"/>
    </source>
</evidence>
<dbReference type="PROSITE" id="PS50929">
    <property type="entry name" value="ABC_TM1F"/>
    <property type="match status" value="1"/>
</dbReference>
<dbReference type="InterPro" id="IPR003439">
    <property type="entry name" value="ABC_transporter-like_ATP-bd"/>
</dbReference>
<comment type="subcellular location">
    <subcellularLocation>
        <location evidence="1">Cell membrane</location>
        <topology evidence="1">Multi-pass membrane protein</topology>
    </subcellularLocation>
</comment>
<dbReference type="InterPro" id="IPR036640">
    <property type="entry name" value="ABC1_TM_sf"/>
</dbReference>
<dbReference type="STRING" id="1033734.GCA_000285535_00383"/>
<keyword evidence="7 9" id="KW-1133">Transmembrane helix</keyword>
<keyword evidence="6 12" id="KW-0067">ATP-binding</keyword>
<dbReference type="SMART" id="SM00382">
    <property type="entry name" value="AAA"/>
    <property type="match status" value="1"/>
</dbReference>
<dbReference type="PROSITE" id="PS00211">
    <property type="entry name" value="ABC_TRANSPORTER_1"/>
    <property type="match status" value="1"/>
</dbReference>
<feature type="domain" description="ABC transporter" evidence="10">
    <location>
        <begin position="333"/>
        <end position="566"/>
    </location>
</feature>
<dbReference type="EMBL" id="SLUB01000008">
    <property type="protein sequence ID" value="THE13669.1"/>
    <property type="molecule type" value="Genomic_DNA"/>
</dbReference>
<proteinExistence type="predicted"/>
<keyword evidence="8 9" id="KW-0472">Membrane</keyword>
<dbReference type="Proteomes" id="UP000306477">
    <property type="component" value="Unassembled WGS sequence"/>
</dbReference>
<dbReference type="PANTHER" id="PTHR43394:SF1">
    <property type="entry name" value="ATP-BINDING CASSETTE SUB-FAMILY B MEMBER 10, MITOCHONDRIAL"/>
    <property type="match status" value="1"/>
</dbReference>
<evidence type="ECO:0000313" key="12">
    <source>
        <dbReference type="EMBL" id="THE13669.1"/>
    </source>
</evidence>
<dbReference type="Gene3D" id="1.20.1560.10">
    <property type="entry name" value="ABC transporter type 1, transmembrane domain"/>
    <property type="match status" value="1"/>
</dbReference>
<dbReference type="CDD" id="cd18548">
    <property type="entry name" value="ABC_6TM_Tm287_like"/>
    <property type="match status" value="1"/>
</dbReference>
<accession>A0A4S3PV42</accession>
<feature type="transmembrane region" description="Helical" evidence="9">
    <location>
        <begin position="235"/>
        <end position="258"/>
    </location>
</feature>
<keyword evidence="5" id="KW-0547">Nucleotide-binding</keyword>
<evidence type="ECO:0000256" key="4">
    <source>
        <dbReference type="ARBA" id="ARBA00022692"/>
    </source>
</evidence>
<keyword evidence="4 9" id="KW-0812">Transmembrane</keyword>
<dbReference type="RefSeq" id="WP_136378903.1">
    <property type="nucleotide sequence ID" value="NZ_SLUB01000008.1"/>
</dbReference>
<evidence type="ECO:0000259" key="11">
    <source>
        <dbReference type="PROSITE" id="PS50929"/>
    </source>
</evidence>
<dbReference type="Pfam" id="PF00664">
    <property type="entry name" value="ABC_membrane"/>
    <property type="match status" value="1"/>
</dbReference>
<protein>
    <submittedName>
        <fullName evidence="12">ABC transporter ATP-binding protein</fullName>
    </submittedName>
</protein>
<dbReference type="GO" id="GO:0015421">
    <property type="term" value="F:ABC-type oligopeptide transporter activity"/>
    <property type="evidence" value="ECO:0007669"/>
    <property type="project" value="TreeGrafter"/>
</dbReference>
<evidence type="ECO:0000256" key="5">
    <source>
        <dbReference type="ARBA" id="ARBA00022741"/>
    </source>
</evidence>
<dbReference type="InterPro" id="IPR027417">
    <property type="entry name" value="P-loop_NTPase"/>
</dbReference>
<keyword evidence="2" id="KW-0813">Transport</keyword>
<evidence type="ECO:0000256" key="6">
    <source>
        <dbReference type="ARBA" id="ARBA00022840"/>
    </source>
</evidence>
<dbReference type="InterPro" id="IPR017871">
    <property type="entry name" value="ABC_transporter-like_CS"/>
</dbReference>
<dbReference type="SUPFAM" id="SSF52540">
    <property type="entry name" value="P-loop containing nucleoside triphosphate hydrolases"/>
    <property type="match status" value="1"/>
</dbReference>
<sequence>MLRMLAYLKPYRLAISVALGLTFVELAVELLQPLLIAKVIDDGILQKDLSVVMKWGGIMVGISLLAFISGITNSFFASHTSQSFAFDVRKELFGKIQSFSFANLQKFETASLITRMTNDVTQLQNTVFMSLRIAMRAPMLIIFGMIMAFLVNAKLAMMLIVTTPFLILFLIFVMSKARILFQAVQKKLDIVNGVMRENLSGMRLIKAFVRWGHETKRFFHANEDLKERTITSLRLIELTMPVLLLLMNGSIIAILWFGSIDVSSGNVQVGEVVAVINYTTRITGALGVFSWIIMHFSRAKASSDRLVDVLDTEVNLVESNKNLLTVPHAKGKITFRHVDFRYPGTNAWVLQDISFSIQPGETVAILGATGSGKTSLFQLIPRLYDVDHGSVQIDDIDVKDRKLDELRKQIGYVPQEALLFTGTIKENIRWGKQDATMEEIIEAAKRAQIHETIEKLPLQYDTVIGQKGVNLSGGQKQRISIARALVRNPKILLLDDSTSALDLRTEANLLEELKNYTCTTLIITSKVYTAMATDTILLMEDGKSLATGSHEELLQSSAFYQKVYHTQFGEEGQAYVGANELSETKSWG</sequence>
<dbReference type="InterPro" id="IPR039421">
    <property type="entry name" value="Type_1_exporter"/>
</dbReference>
<keyword evidence="13" id="KW-1185">Reference proteome</keyword>
<dbReference type="Gene3D" id="3.40.50.300">
    <property type="entry name" value="P-loop containing nucleotide triphosphate hydrolases"/>
    <property type="match status" value="1"/>
</dbReference>
<evidence type="ECO:0000313" key="13">
    <source>
        <dbReference type="Proteomes" id="UP000306477"/>
    </source>
</evidence>
<dbReference type="Pfam" id="PF00005">
    <property type="entry name" value="ABC_tran"/>
    <property type="match status" value="1"/>
</dbReference>
<feature type="transmembrane region" description="Helical" evidence="9">
    <location>
        <begin position="51"/>
        <end position="76"/>
    </location>
</feature>
<feature type="transmembrane region" description="Helical" evidence="9">
    <location>
        <begin position="278"/>
        <end position="296"/>
    </location>
</feature>
<name>A0A4S3PV42_9BACI</name>
<feature type="domain" description="ABC transmembrane type-1" evidence="11">
    <location>
        <begin position="17"/>
        <end position="298"/>
    </location>
</feature>
<keyword evidence="3" id="KW-1003">Cell membrane</keyword>
<dbReference type="FunFam" id="3.40.50.300:FF:000221">
    <property type="entry name" value="Multidrug ABC transporter ATP-binding protein"/>
    <property type="match status" value="1"/>
</dbReference>
<evidence type="ECO:0000256" key="1">
    <source>
        <dbReference type="ARBA" id="ARBA00004651"/>
    </source>
</evidence>
<dbReference type="GO" id="GO:0016887">
    <property type="term" value="F:ATP hydrolysis activity"/>
    <property type="evidence" value="ECO:0007669"/>
    <property type="project" value="InterPro"/>
</dbReference>
<dbReference type="AlphaFoldDB" id="A0A4S3PV42"/>